<feature type="transmembrane region" description="Helical" evidence="1">
    <location>
        <begin position="670"/>
        <end position="690"/>
    </location>
</feature>
<dbReference type="Pfam" id="PF25550">
    <property type="entry name" value="DUF7928"/>
    <property type="match status" value="1"/>
</dbReference>
<comment type="caution">
    <text evidence="4">The sequence shown here is derived from an EMBL/GenBank/DDBJ whole genome shotgun (WGS) entry which is preliminary data.</text>
</comment>
<protein>
    <recommendedName>
        <fullName evidence="6">Glycosyltransferase 2-like domain-containing protein</fullName>
    </recommendedName>
</protein>
<dbReference type="Pfam" id="PF13632">
    <property type="entry name" value="Glyco_trans_2_3"/>
    <property type="match status" value="1"/>
</dbReference>
<dbReference type="Gene3D" id="3.90.550.10">
    <property type="entry name" value="Spore Coat Polysaccharide Biosynthesis Protein SpsA, Chain A"/>
    <property type="match status" value="1"/>
</dbReference>
<dbReference type="InterPro" id="IPR057688">
    <property type="entry name" value="DUF7928"/>
</dbReference>
<evidence type="ECO:0000259" key="3">
    <source>
        <dbReference type="Pfam" id="PF25550"/>
    </source>
</evidence>
<name>A0ABR0JV45_9EURO</name>
<evidence type="ECO:0000256" key="1">
    <source>
        <dbReference type="SAM" id="Phobius"/>
    </source>
</evidence>
<proteinExistence type="predicted"/>
<feature type="transmembrane region" description="Helical" evidence="1">
    <location>
        <begin position="225"/>
        <end position="246"/>
    </location>
</feature>
<evidence type="ECO:0000313" key="4">
    <source>
        <dbReference type="EMBL" id="KAK5074616.1"/>
    </source>
</evidence>
<feature type="transmembrane region" description="Helical" evidence="1">
    <location>
        <begin position="710"/>
        <end position="730"/>
    </location>
</feature>
<accession>A0ABR0JV45</accession>
<keyword evidence="1" id="KW-1133">Transmembrane helix</keyword>
<dbReference type="PANTHER" id="PTHR35408">
    <property type="entry name" value="CHROMOSOME 15, WHOLE GENOME SHOTGUN SEQUENCE"/>
    <property type="match status" value="1"/>
</dbReference>
<sequence length="828" mass="94062">MIQHLRQRQMERLWTDGDVTEGVVLKRAKNDFICQPPELQQQVFGCYDEIRRLNVKVAMTVKTAVIQTFLKEYNLPFVPLNNGLQLQVLPSIVGLSRCKKHHYAAFIKDMGMLVVWEDDPSDIIRRVETIEDLLVQMLWTLEDSKQDLEEVFEKEMLNYSGTHTPVNVEAKEVSAYASDEELATEKPRPTMLYQAFLVAIACTLVVFTLSIGWRRLAIECRIDQNYTRLVLFACTPFQIWIGWFFFQSLVSGVAQIIGPVKHTTQNSKSYSGVAPRRICAPLPHVTIQCPVYKEGLQAVIQPTIVSIKKAISTYEMQGGSANIFINDDGMQLVPQEEAEARRSYYEDNNIGWVARPKHQPKGDADGKNISVRAGKFKKASNMNYALNVSTRIEDMMRPINREACWNQDDEDALYQQCLAQILEEDEGRTWADGDLRIGEYILIIDSDTRVPEDCFLDAVSEMEQSPSVAIIQFSSGVMNVTTSFFEQGITFFTNLIYTAIRFGVSNGDVAPFVGHNAVLRWSAVQDVSFTLPGTTTEKYWAENTVSEDFDMALRLQSLGYVLRFSTVFADGFKEGVSLTVYDELARWEKYAYGCSELLFNPFKYWFTRGPLTPLFRRFIWSNMSWMGKITIMSYIGTYFALGAAWPLTVANYFLIGWFNGHLDQYYVDSFKIYFGIIIVFQALGTVSLAVVRYRTEARGLVASLLENFKWLLLLTTFLGGVSMHVSQAIVCHLCSIDMSWGATAKEATTTSFFKEIPTILRKFKFTFMFCIGASTTMIVLSGVGPVGQLVPYHWQITGFTAQFPLAILVVFHFFMPLVLNPGLMQFTF</sequence>
<keyword evidence="1" id="KW-0812">Transmembrane</keyword>
<reference evidence="4 5" key="1">
    <citation type="submission" date="2023-08" db="EMBL/GenBank/DDBJ databases">
        <title>Black Yeasts Isolated from many extreme environments.</title>
        <authorList>
            <person name="Coleine C."/>
            <person name="Stajich J.E."/>
            <person name="Selbmann L."/>
        </authorList>
    </citation>
    <scope>NUCLEOTIDE SEQUENCE [LARGE SCALE GENOMIC DNA]</scope>
    <source>
        <strain evidence="4 5">CCFEE 5885</strain>
    </source>
</reference>
<keyword evidence="1" id="KW-0472">Membrane</keyword>
<dbReference type="InterPro" id="IPR029044">
    <property type="entry name" value="Nucleotide-diphossugar_trans"/>
</dbReference>
<gene>
    <name evidence="4" type="ORF">LTR24_010057</name>
</gene>
<feature type="transmembrane region" description="Helical" evidence="1">
    <location>
        <begin position="191"/>
        <end position="213"/>
    </location>
</feature>
<feature type="transmembrane region" description="Helical" evidence="1">
    <location>
        <begin position="799"/>
        <end position="819"/>
    </location>
</feature>
<feature type="domain" description="Glycosyltransferase 2-like" evidence="2">
    <location>
        <begin position="440"/>
        <end position="653"/>
    </location>
</feature>
<feature type="transmembrane region" description="Helical" evidence="1">
    <location>
        <begin position="765"/>
        <end position="787"/>
    </location>
</feature>
<evidence type="ECO:0000313" key="5">
    <source>
        <dbReference type="Proteomes" id="UP001345013"/>
    </source>
</evidence>
<dbReference type="SUPFAM" id="SSF53448">
    <property type="entry name" value="Nucleotide-diphospho-sugar transferases"/>
    <property type="match status" value="1"/>
</dbReference>
<evidence type="ECO:0008006" key="6">
    <source>
        <dbReference type="Google" id="ProtNLM"/>
    </source>
</evidence>
<feature type="domain" description="DUF7928" evidence="3">
    <location>
        <begin position="1"/>
        <end position="148"/>
    </location>
</feature>
<dbReference type="Proteomes" id="UP001345013">
    <property type="component" value="Unassembled WGS sequence"/>
</dbReference>
<keyword evidence="5" id="KW-1185">Reference proteome</keyword>
<organism evidence="4 5">
    <name type="scientific">Lithohypha guttulata</name>
    <dbReference type="NCBI Taxonomy" id="1690604"/>
    <lineage>
        <taxon>Eukaryota</taxon>
        <taxon>Fungi</taxon>
        <taxon>Dikarya</taxon>
        <taxon>Ascomycota</taxon>
        <taxon>Pezizomycotina</taxon>
        <taxon>Eurotiomycetes</taxon>
        <taxon>Chaetothyriomycetidae</taxon>
        <taxon>Chaetothyriales</taxon>
        <taxon>Trichomeriaceae</taxon>
        <taxon>Lithohypha</taxon>
    </lineage>
</organism>
<evidence type="ECO:0000259" key="2">
    <source>
        <dbReference type="Pfam" id="PF13632"/>
    </source>
</evidence>
<feature type="transmembrane region" description="Helical" evidence="1">
    <location>
        <begin position="631"/>
        <end position="658"/>
    </location>
</feature>
<dbReference type="EMBL" id="JAVRRG010000269">
    <property type="protein sequence ID" value="KAK5074616.1"/>
    <property type="molecule type" value="Genomic_DNA"/>
</dbReference>
<dbReference type="PANTHER" id="PTHR35408:SF1">
    <property type="entry name" value="GLYCOSYLTRANSFERASE 2-LIKE DOMAIN-CONTAINING PROTEIN"/>
    <property type="match status" value="1"/>
</dbReference>
<dbReference type="InterPro" id="IPR001173">
    <property type="entry name" value="Glyco_trans_2-like"/>
</dbReference>